<dbReference type="Proteomes" id="UP001309876">
    <property type="component" value="Unassembled WGS sequence"/>
</dbReference>
<evidence type="ECO:0000259" key="1">
    <source>
        <dbReference type="PROSITE" id="PS00028"/>
    </source>
</evidence>
<dbReference type="InterPro" id="IPR013087">
    <property type="entry name" value="Znf_C2H2_type"/>
</dbReference>
<accession>A0AAN7TEK4</accession>
<protein>
    <recommendedName>
        <fullName evidence="1">C2H2-type domain-containing protein</fullName>
    </recommendedName>
</protein>
<keyword evidence="3" id="KW-1185">Reference proteome</keyword>
<dbReference type="EMBL" id="JAVRRJ010000001">
    <property type="protein sequence ID" value="KAK5091061.1"/>
    <property type="molecule type" value="Genomic_DNA"/>
</dbReference>
<dbReference type="SMART" id="SM00355">
    <property type="entry name" value="ZnF_C2H2"/>
    <property type="match status" value="2"/>
</dbReference>
<reference evidence="2 3" key="1">
    <citation type="submission" date="2023-08" db="EMBL/GenBank/DDBJ databases">
        <title>Black Yeasts Isolated from many extreme environments.</title>
        <authorList>
            <person name="Coleine C."/>
            <person name="Stajich J.E."/>
            <person name="Selbmann L."/>
        </authorList>
    </citation>
    <scope>NUCLEOTIDE SEQUENCE [LARGE SCALE GENOMIC DNA]</scope>
    <source>
        <strain evidence="2 3">CCFEE 5910</strain>
    </source>
</reference>
<name>A0AAN7TEK4_9EURO</name>
<dbReference type="Gene3D" id="3.30.160.60">
    <property type="entry name" value="Classic Zinc Finger"/>
    <property type="match status" value="1"/>
</dbReference>
<feature type="domain" description="C2H2-type" evidence="1">
    <location>
        <begin position="52"/>
        <end position="74"/>
    </location>
</feature>
<comment type="caution">
    <text evidence="2">The sequence shown here is derived from an EMBL/GenBank/DDBJ whole genome shotgun (WGS) entry which is preliminary data.</text>
</comment>
<organism evidence="2 3">
    <name type="scientific">Lithohypha guttulata</name>
    <dbReference type="NCBI Taxonomy" id="1690604"/>
    <lineage>
        <taxon>Eukaryota</taxon>
        <taxon>Fungi</taxon>
        <taxon>Dikarya</taxon>
        <taxon>Ascomycota</taxon>
        <taxon>Pezizomycotina</taxon>
        <taxon>Eurotiomycetes</taxon>
        <taxon>Chaetothyriomycetidae</taxon>
        <taxon>Chaetothyriales</taxon>
        <taxon>Trichomeriaceae</taxon>
        <taxon>Lithohypha</taxon>
    </lineage>
</organism>
<evidence type="ECO:0000313" key="3">
    <source>
        <dbReference type="Proteomes" id="UP001309876"/>
    </source>
</evidence>
<sequence>MPAVRTKSHSCEVRGCTAAFFNRKDLEGHILGLKDLPHEQQVARLDLQRVKCKKAGCPWTFTCHSNMKRHAKSHDQPTGGVQKFKCPHCQGTKVGSTNSRRDNLKRRHILQCQLRPPYLVEGVAGPEDEPVEMLAQQPEQAAGVDLSPVEQAQRQEVEAEVPVQPVQWQVDVEVPVDPALPPPQAAPELMVPSFVTPQGFLVSPQDLMQNEVHNAQVDPILPEVVSDAWANLTQTGFDQAQVGFTQPDFPTPWAALSAFSDAQTQDQYSQWEMDYLSDEYHSNTVDSYSFQ</sequence>
<proteinExistence type="predicted"/>
<gene>
    <name evidence="2" type="ORF">LTR05_001241</name>
</gene>
<evidence type="ECO:0000313" key="2">
    <source>
        <dbReference type="EMBL" id="KAK5091061.1"/>
    </source>
</evidence>
<dbReference type="AlphaFoldDB" id="A0AAN7TEK4"/>
<dbReference type="PROSITE" id="PS00028">
    <property type="entry name" value="ZINC_FINGER_C2H2_1"/>
    <property type="match status" value="1"/>
</dbReference>